<protein>
    <recommendedName>
        <fullName evidence="3">Alpha-L-rhamnosidase six-hairpin glycosidase domain-containing protein</fullName>
    </recommendedName>
</protein>
<dbReference type="Proteomes" id="UP000287188">
    <property type="component" value="Unassembled WGS sequence"/>
</dbReference>
<evidence type="ECO:0000313" key="1">
    <source>
        <dbReference type="EMBL" id="GCE22177.1"/>
    </source>
</evidence>
<dbReference type="RefSeq" id="WP_126554759.1">
    <property type="nucleotide sequence ID" value="NZ_BIFS01000002.1"/>
</dbReference>
<reference evidence="2" key="1">
    <citation type="submission" date="2018-12" db="EMBL/GenBank/DDBJ databases">
        <title>Tengunoibacter tsumagoiensis gen. nov., sp. nov., Dictyobacter kobayashii sp. nov., D. alpinus sp. nov., and D. joshuensis sp. nov. and description of Dictyobacteraceae fam. nov. within the order Ktedonobacterales isolated from Tengu-no-mugimeshi.</title>
        <authorList>
            <person name="Wang C.M."/>
            <person name="Zheng Y."/>
            <person name="Sakai Y."/>
            <person name="Toyoda A."/>
            <person name="Minakuchi Y."/>
            <person name="Abe K."/>
            <person name="Yokota A."/>
            <person name="Yabe S."/>
        </authorList>
    </citation>
    <scope>NUCLEOTIDE SEQUENCE [LARGE SCALE GENOMIC DNA]</scope>
    <source>
        <strain evidence="2">Uno11</strain>
    </source>
</reference>
<dbReference type="Gene3D" id="1.50.10.10">
    <property type="match status" value="1"/>
</dbReference>
<evidence type="ECO:0008006" key="3">
    <source>
        <dbReference type="Google" id="ProtNLM"/>
    </source>
</evidence>
<keyword evidence="2" id="KW-1185">Reference proteome</keyword>
<dbReference type="InterPro" id="IPR012341">
    <property type="entry name" value="6hp_glycosidase-like_sf"/>
</dbReference>
<proteinExistence type="predicted"/>
<evidence type="ECO:0000313" key="2">
    <source>
        <dbReference type="Proteomes" id="UP000287188"/>
    </source>
</evidence>
<dbReference type="EMBL" id="BIFS01000002">
    <property type="protein sequence ID" value="GCE22177.1"/>
    <property type="molecule type" value="Genomic_DNA"/>
</dbReference>
<dbReference type="GO" id="GO:0005975">
    <property type="term" value="P:carbohydrate metabolic process"/>
    <property type="evidence" value="ECO:0007669"/>
    <property type="project" value="InterPro"/>
</dbReference>
<name>A0A402ASV4_9CHLR</name>
<dbReference type="OrthoDB" id="9788151at2"/>
<dbReference type="AlphaFoldDB" id="A0A402ASV4"/>
<dbReference type="SUPFAM" id="SSF48208">
    <property type="entry name" value="Six-hairpin glycosidases"/>
    <property type="match status" value="1"/>
</dbReference>
<sequence length="422" mass="49251">MKIARTENCEYIQPLEHVELTDIEPMQESALVVRDGLGRIYLRQPAMTAVQFVVSGALGHHRITLEGPMGMVQDELTFRVDCQTRIDDQDGLYRELLQMLYYTKVKEGEYITSVRYLGRIYRCFVGWLRDDVHEMKGMKYFSSVLKDCIDLYRDSQRADGMIWDNVTLREPEPNYWETRFAPGDFIRIFDDASAEFKRIPVENDVEYLFVEGLYFTWKAVCDDVWMKTCLQAAKKALDYSIADPYRWSEKYQLLKRGYTIDTWDFQSRVDSVVHGDAMLVDPERTHFGIMFGDNTGYAMACDYLAEMLEYSGSLEEARRYRQRGQGIRERLFQLSWNGRFFTHHVPEHPERKRDLGVDEAEQIALSNAYSLNRRLPHTLCVSILQAYQDLKEHLPEGSPGEWYTIYPRSGMALGDTMRCGST</sequence>
<accession>A0A402ASV4</accession>
<comment type="caution">
    <text evidence="1">The sequence shown here is derived from an EMBL/GenBank/DDBJ whole genome shotgun (WGS) entry which is preliminary data.</text>
</comment>
<organism evidence="1 2">
    <name type="scientific">Dictyobacter kobayashii</name>
    <dbReference type="NCBI Taxonomy" id="2014872"/>
    <lineage>
        <taxon>Bacteria</taxon>
        <taxon>Bacillati</taxon>
        <taxon>Chloroflexota</taxon>
        <taxon>Ktedonobacteria</taxon>
        <taxon>Ktedonobacterales</taxon>
        <taxon>Dictyobacteraceae</taxon>
        <taxon>Dictyobacter</taxon>
    </lineage>
</organism>
<gene>
    <name evidence="1" type="ORF">KDK_59770</name>
</gene>
<dbReference type="InterPro" id="IPR008928">
    <property type="entry name" value="6-hairpin_glycosidase_sf"/>
</dbReference>